<evidence type="ECO:0000313" key="14">
    <source>
        <dbReference type="EMBL" id="GEN59195.1"/>
    </source>
</evidence>
<dbReference type="AlphaFoldDB" id="A0A511X8C9"/>
<keyword evidence="9 12" id="KW-0472">Membrane</keyword>
<feature type="transmembrane region" description="Helical" evidence="12">
    <location>
        <begin position="71"/>
        <end position="91"/>
    </location>
</feature>
<keyword evidence="12" id="KW-1133">Transmembrane helix</keyword>
<dbReference type="STRING" id="1120919.GCA_000429165_01841"/>
<feature type="compositionally biased region" description="Low complexity" evidence="11">
    <location>
        <begin position="96"/>
        <end position="110"/>
    </location>
</feature>
<evidence type="ECO:0000259" key="13">
    <source>
        <dbReference type="Pfam" id="PF00593"/>
    </source>
</evidence>
<accession>A0A511X8C9</accession>
<gene>
    <name evidence="14" type="ORF">ANI02nite_10790</name>
</gene>
<keyword evidence="15" id="KW-1185">Reference proteome</keyword>
<feature type="compositionally biased region" description="Basic residues" evidence="11">
    <location>
        <begin position="1"/>
        <end position="10"/>
    </location>
</feature>
<dbReference type="GO" id="GO:0009279">
    <property type="term" value="C:cell outer membrane"/>
    <property type="evidence" value="ECO:0007669"/>
    <property type="project" value="UniProtKB-SubCell"/>
</dbReference>
<evidence type="ECO:0000256" key="1">
    <source>
        <dbReference type="ARBA" id="ARBA00004571"/>
    </source>
</evidence>
<dbReference type="EMBL" id="BJYF01000005">
    <property type="protein sequence ID" value="GEN59195.1"/>
    <property type="molecule type" value="Genomic_DNA"/>
</dbReference>
<dbReference type="Gene3D" id="2.40.170.20">
    <property type="entry name" value="TonB-dependent receptor, beta-barrel domain"/>
    <property type="match status" value="1"/>
</dbReference>
<sequence length="872" mass="95671">MPGNTRRRRAALAPGAHFQTGSKAAPTRARNAPFRAVKKDKKTVTPAPYRIEDERRRSVTPARQKNLRRHALFLTAAVFAGTPLITMGAAAQSVASQGAPSPDAASPSASVHRVQAVNRHAARSHEARRPISQPTTRAAQTQSPVRAIKPATAARHAPPAHEAVQVTGQRRDFNYPEAQQEADASTHLTAARLIERGVVTLRGLERVAPNLTIQSINGTASTNFYLRGVGFNDFTQNNTGPVLTYYDDVPFIYSTMTNGMMFDLAGATVTPGPVGTTHGLSDTGGEVMLRTADPTSTWHAGASEDIASYARSRSVAYISGPLAKGLTFRLSGQTQHGGGWQTNPVNGAHLGDADLWALRGKLQWKPDSHTTVTLSGHFTQDDSQVVGAIPINRLLGSGSLPNVGWKQSEWDIRPAFAKLVGRSASLKPSEHDQFWGADLHIVHDFGPVTLTTISAFETEREGEYTDQDATMRAEGDTYRNIDANTFTQEARLQSSHPEDRLQWVVGAIYQRSRMNQEFFFDYTDYSARGYMSGTSFGINQESTSEFGNVSYRLPHGVKIWAGLLHALDDRGVTGLQSVIYGAGGSTLNFHSQNTASNQFAGQVGVSWQVAAHAMLYYKMSKGFKPGGFTANNTQIQAQLDPFKPETVLTYEVGIKSDPIPNRLRINAAAFYNDYHNQQILGTVLIPDYGPLSEITNAPKSESWGFEATIEARPLPQLFITQNIGWQRGTFQNFPTTNRAATNAYYKKYGVWKAINDNFSGVDMGQPKLTLNGSAEWRQQLTRDYALEFGPDWSYRGSQAMTPGGTGFYRLPPYFLLGAHATFRPASGRWQATVYASNILNRHYYETGGQALTVYMYTPGETRFVGARVSCDY</sequence>
<evidence type="ECO:0000256" key="11">
    <source>
        <dbReference type="SAM" id="MobiDB-lite"/>
    </source>
</evidence>
<reference evidence="14 15" key="1">
    <citation type="submission" date="2019-07" db="EMBL/GenBank/DDBJ databases">
        <title>Whole genome shotgun sequence of Acetobacter nitrogenifigens NBRC 105050.</title>
        <authorList>
            <person name="Hosoyama A."/>
            <person name="Uohara A."/>
            <person name="Ohji S."/>
            <person name="Ichikawa N."/>
        </authorList>
    </citation>
    <scope>NUCLEOTIDE SEQUENCE [LARGE SCALE GENOMIC DNA]</scope>
    <source>
        <strain evidence="14 15">NBRC 105050</strain>
    </source>
</reference>
<dbReference type="PANTHER" id="PTHR32552:SF81">
    <property type="entry name" value="TONB-DEPENDENT OUTER MEMBRANE RECEPTOR"/>
    <property type="match status" value="1"/>
</dbReference>
<evidence type="ECO:0000256" key="9">
    <source>
        <dbReference type="ARBA" id="ARBA00023136"/>
    </source>
</evidence>
<evidence type="ECO:0000256" key="6">
    <source>
        <dbReference type="ARBA" id="ARBA00023004"/>
    </source>
</evidence>
<evidence type="ECO:0000256" key="10">
    <source>
        <dbReference type="ARBA" id="ARBA00023237"/>
    </source>
</evidence>
<keyword evidence="10" id="KW-0998">Cell outer membrane</keyword>
<comment type="subcellular location">
    <subcellularLocation>
        <location evidence="1">Cell outer membrane</location>
        <topology evidence="1">Multi-pass membrane protein</topology>
    </subcellularLocation>
</comment>
<evidence type="ECO:0000256" key="12">
    <source>
        <dbReference type="SAM" id="Phobius"/>
    </source>
</evidence>
<evidence type="ECO:0000256" key="4">
    <source>
        <dbReference type="ARBA" id="ARBA00022496"/>
    </source>
</evidence>
<dbReference type="InterPro" id="IPR000531">
    <property type="entry name" value="Beta-barrel_TonB"/>
</dbReference>
<keyword evidence="5 12" id="KW-0812">Transmembrane</keyword>
<feature type="region of interest" description="Disordered" evidence="11">
    <location>
        <begin position="96"/>
        <end position="144"/>
    </location>
</feature>
<keyword evidence="6" id="KW-0408">Iron</keyword>
<evidence type="ECO:0000313" key="15">
    <source>
        <dbReference type="Proteomes" id="UP000321635"/>
    </source>
</evidence>
<evidence type="ECO:0000256" key="2">
    <source>
        <dbReference type="ARBA" id="ARBA00022448"/>
    </source>
</evidence>
<protein>
    <recommendedName>
        <fullName evidence="13">TonB-dependent receptor-like beta-barrel domain-containing protein</fullName>
    </recommendedName>
</protein>
<keyword evidence="3" id="KW-1134">Transmembrane beta strand</keyword>
<feature type="region of interest" description="Disordered" evidence="11">
    <location>
        <begin position="1"/>
        <end position="31"/>
    </location>
</feature>
<dbReference type="PANTHER" id="PTHR32552">
    <property type="entry name" value="FERRICHROME IRON RECEPTOR-RELATED"/>
    <property type="match status" value="1"/>
</dbReference>
<organism evidence="14 15">
    <name type="scientific">Acetobacter nitrogenifigens DSM 23921 = NBRC 105050</name>
    <dbReference type="NCBI Taxonomy" id="1120919"/>
    <lineage>
        <taxon>Bacteria</taxon>
        <taxon>Pseudomonadati</taxon>
        <taxon>Pseudomonadota</taxon>
        <taxon>Alphaproteobacteria</taxon>
        <taxon>Acetobacterales</taxon>
        <taxon>Acetobacteraceae</taxon>
        <taxon>Acetobacter</taxon>
    </lineage>
</organism>
<feature type="compositionally biased region" description="Polar residues" evidence="11">
    <location>
        <begin position="132"/>
        <end position="144"/>
    </location>
</feature>
<keyword evidence="7" id="KW-0406">Ion transport</keyword>
<evidence type="ECO:0000256" key="5">
    <source>
        <dbReference type="ARBA" id="ARBA00022692"/>
    </source>
</evidence>
<evidence type="ECO:0000256" key="3">
    <source>
        <dbReference type="ARBA" id="ARBA00022452"/>
    </source>
</evidence>
<keyword evidence="4" id="KW-0410">Iron transport</keyword>
<dbReference type="GO" id="GO:0006826">
    <property type="term" value="P:iron ion transport"/>
    <property type="evidence" value="ECO:0007669"/>
    <property type="project" value="UniProtKB-KW"/>
</dbReference>
<evidence type="ECO:0000256" key="7">
    <source>
        <dbReference type="ARBA" id="ARBA00023065"/>
    </source>
</evidence>
<evidence type="ECO:0000256" key="8">
    <source>
        <dbReference type="ARBA" id="ARBA00023077"/>
    </source>
</evidence>
<dbReference type="InterPro" id="IPR039426">
    <property type="entry name" value="TonB-dep_rcpt-like"/>
</dbReference>
<keyword evidence="2" id="KW-0813">Transport</keyword>
<keyword evidence="8" id="KW-0798">TonB box</keyword>
<dbReference type="InterPro" id="IPR036942">
    <property type="entry name" value="Beta-barrel_TonB_sf"/>
</dbReference>
<dbReference type="Pfam" id="PF00593">
    <property type="entry name" value="TonB_dep_Rec_b-barrel"/>
    <property type="match status" value="1"/>
</dbReference>
<feature type="domain" description="TonB-dependent receptor-like beta-barrel" evidence="13">
    <location>
        <begin position="469"/>
        <end position="838"/>
    </location>
</feature>
<dbReference type="Proteomes" id="UP000321635">
    <property type="component" value="Unassembled WGS sequence"/>
</dbReference>
<proteinExistence type="predicted"/>
<name>A0A511X8C9_9PROT</name>
<comment type="caution">
    <text evidence="14">The sequence shown here is derived from an EMBL/GenBank/DDBJ whole genome shotgun (WGS) entry which is preliminary data.</text>
</comment>
<dbReference type="SUPFAM" id="SSF56935">
    <property type="entry name" value="Porins"/>
    <property type="match status" value="1"/>
</dbReference>